<keyword evidence="9 12" id="KW-0472">Membrane</keyword>
<evidence type="ECO:0000313" key="13">
    <source>
        <dbReference type="EMBL" id="CAD9678331.1"/>
    </source>
</evidence>
<name>A0A7S2RR35_9STRA</name>
<dbReference type="Pfam" id="PF09439">
    <property type="entry name" value="SRPRB"/>
    <property type="match status" value="1"/>
</dbReference>
<evidence type="ECO:0000256" key="3">
    <source>
        <dbReference type="ARBA" id="ARBA00020256"/>
    </source>
</evidence>
<gene>
    <name evidence="13" type="ORF">QSP1433_LOCUS6130</name>
</gene>
<feature type="transmembrane region" description="Helical" evidence="12">
    <location>
        <begin position="36"/>
        <end position="55"/>
    </location>
</feature>
<keyword evidence="7 12" id="KW-1133">Transmembrane helix</keyword>
<dbReference type="InterPro" id="IPR027417">
    <property type="entry name" value="P-loop_NTPase"/>
</dbReference>
<evidence type="ECO:0000256" key="1">
    <source>
        <dbReference type="ARBA" id="ARBA00004389"/>
    </source>
</evidence>
<evidence type="ECO:0000256" key="5">
    <source>
        <dbReference type="ARBA" id="ARBA00022741"/>
    </source>
</evidence>
<reference evidence="13" key="1">
    <citation type="submission" date="2021-01" db="EMBL/GenBank/DDBJ databases">
        <authorList>
            <person name="Corre E."/>
            <person name="Pelletier E."/>
            <person name="Niang G."/>
            <person name="Scheremetjew M."/>
            <person name="Finn R."/>
            <person name="Kale V."/>
            <person name="Holt S."/>
            <person name="Cochrane G."/>
            <person name="Meng A."/>
            <person name="Brown T."/>
            <person name="Cohen L."/>
        </authorList>
    </citation>
    <scope>NUCLEOTIDE SEQUENCE</scope>
    <source>
        <strain evidence="13">NY070348D</strain>
    </source>
</reference>
<evidence type="ECO:0000256" key="11">
    <source>
        <dbReference type="SAM" id="Coils"/>
    </source>
</evidence>
<dbReference type="InterPro" id="IPR019009">
    <property type="entry name" value="SRP_receptor_beta_su"/>
</dbReference>
<proteinExistence type="inferred from homology"/>
<dbReference type="EMBL" id="HBHK01009814">
    <property type="protein sequence ID" value="CAD9678331.1"/>
    <property type="molecule type" value="Transcribed_RNA"/>
</dbReference>
<feature type="coiled-coil region" evidence="11">
    <location>
        <begin position="192"/>
        <end position="219"/>
    </location>
</feature>
<evidence type="ECO:0000256" key="2">
    <source>
        <dbReference type="ARBA" id="ARBA00005619"/>
    </source>
</evidence>
<keyword evidence="10" id="KW-0675">Receptor</keyword>
<dbReference type="Gene3D" id="3.40.50.300">
    <property type="entry name" value="P-loop containing nucleotide triphosphate hydrolases"/>
    <property type="match status" value="1"/>
</dbReference>
<keyword evidence="4 12" id="KW-0812">Transmembrane</keyword>
<evidence type="ECO:0000256" key="6">
    <source>
        <dbReference type="ARBA" id="ARBA00022824"/>
    </source>
</evidence>
<comment type="similarity">
    <text evidence="2">Belongs to the SRP receptor beta subunit family.</text>
</comment>
<dbReference type="AlphaFoldDB" id="A0A7S2RR35"/>
<evidence type="ECO:0000256" key="7">
    <source>
        <dbReference type="ARBA" id="ARBA00022989"/>
    </source>
</evidence>
<keyword evidence="8" id="KW-0342">GTP-binding</keyword>
<dbReference type="SUPFAM" id="SSF52540">
    <property type="entry name" value="P-loop containing nucleoside triphosphate hydrolases"/>
    <property type="match status" value="1"/>
</dbReference>
<accession>A0A7S2RR35</accession>
<evidence type="ECO:0000256" key="10">
    <source>
        <dbReference type="ARBA" id="ARBA00023170"/>
    </source>
</evidence>
<keyword evidence="5" id="KW-0547">Nucleotide-binding</keyword>
<dbReference type="GO" id="GO:0005789">
    <property type="term" value="C:endoplasmic reticulum membrane"/>
    <property type="evidence" value="ECO:0007669"/>
    <property type="project" value="UniProtKB-SubCell"/>
</dbReference>
<evidence type="ECO:0000256" key="4">
    <source>
        <dbReference type="ARBA" id="ARBA00022692"/>
    </source>
</evidence>
<sequence>MLKSVRSALPGPVLGAVARGENFVVETFNVPEQHAFAVLVLMTILVLVLVSRLSSGPRGLGGKRKAGSATLLLGQCGSGKTCLFYRLFADTFPECVTSMEVNDKTFPVVLADKETPKRVLDFPGHARLRGLLPTYLKDCGNIIFVIDSANKDAKVLREVADLMYDVFSECIRINTEPRVLICCNKVDLGSDVMSTDTVKKRLEKELDNLKSTRHSMETEGEDGMEIILGTEGAPFDFDNDAGCDVEFCAISAKKGGVALNPVVDFLFQ</sequence>
<comment type="subcellular location">
    <subcellularLocation>
        <location evidence="1">Endoplasmic reticulum membrane</location>
        <topology evidence="1">Single-pass membrane protein</topology>
    </subcellularLocation>
</comment>
<protein>
    <recommendedName>
        <fullName evidence="3">Signal recognition particle receptor subunit beta</fullName>
    </recommendedName>
</protein>
<dbReference type="GO" id="GO:0005525">
    <property type="term" value="F:GTP binding"/>
    <property type="evidence" value="ECO:0007669"/>
    <property type="project" value="UniProtKB-KW"/>
</dbReference>
<organism evidence="13">
    <name type="scientific">Mucochytrium quahogii</name>
    <dbReference type="NCBI Taxonomy" id="96639"/>
    <lineage>
        <taxon>Eukaryota</taxon>
        <taxon>Sar</taxon>
        <taxon>Stramenopiles</taxon>
        <taxon>Bigyra</taxon>
        <taxon>Labyrinthulomycetes</taxon>
        <taxon>Thraustochytrida</taxon>
        <taxon>Thraustochytriidae</taxon>
        <taxon>Mucochytrium</taxon>
    </lineage>
</organism>
<keyword evidence="11" id="KW-0175">Coiled coil</keyword>
<evidence type="ECO:0000256" key="8">
    <source>
        <dbReference type="ARBA" id="ARBA00023134"/>
    </source>
</evidence>
<keyword evidence="6" id="KW-0256">Endoplasmic reticulum</keyword>
<evidence type="ECO:0000256" key="12">
    <source>
        <dbReference type="SAM" id="Phobius"/>
    </source>
</evidence>
<evidence type="ECO:0000256" key="9">
    <source>
        <dbReference type="ARBA" id="ARBA00023136"/>
    </source>
</evidence>